<proteinExistence type="predicted"/>
<dbReference type="Proteomes" id="UP000229730">
    <property type="component" value="Unassembled WGS sequence"/>
</dbReference>
<dbReference type="OrthoDB" id="9240758at2"/>
<evidence type="ECO:0000313" key="1">
    <source>
        <dbReference type="EMBL" id="PHZ86293.1"/>
    </source>
</evidence>
<dbReference type="RefSeq" id="WP_099471877.1">
    <property type="nucleotide sequence ID" value="NZ_CP041025.1"/>
</dbReference>
<keyword evidence="2" id="KW-1185">Reference proteome</keyword>
<dbReference type="AlphaFoldDB" id="A0A2G4YVJ2"/>
<comment type="caution">
    <text evidence="1">The sequence shown here is derived from an EMBL/GenBank/DDBJ whole genome shotgun (WGS) entry which is preliminary data.</text>
</comment>
<gene>
    <name evidence="1" type="ORF">CRD36_06405</name>
</gene>
<protein>
    <submittedName>
        <fullName evidence="1">Uncharacterized protein</fullName>
    </submittedName>
</protein>
<organism evidence="1 2">
    <name type="scientific">Paremcibacter congregatus</name>
    <dbReference type="NCBI Taxonomy" id="2043170"/>
    <lineage>
        <taxon>Bacteria</taxon>
        <taxon>Pseudomonadati</taxon>
        <taxon>Pseudomonadota</taxon>
        <taxon>Alphaproteobacteria</taxon>
        <taxon>Emcibacterales</taxon>
        <taxon>Emcibacteraceae</taxon>
        <taxon>Paremcibacter</taxon>
    </lineage>
</organism>
<name>A0A2G4YVJ2_9PROT</name>
<dbReference type="EMBL" id="PDEM01000009">
    <property type="protein sequence ID" value="PHZ86293.1"/>
    <property type="molecule type" value="Genomic_DNA"/>
</dbReference>
<sequence>MKQDINWYMNRAKELHGLKSDRQLATRLHMANVAKWRHPDRPDVPSVAAMIKLASLANVPADMALLHRDLWEAEFKTPEAVPIFKKLLKSLPQYAAGVILGCNLSLGSIDFDGSGSAFAGEKNGAQVTTQFILW</sequence>
<dbReference type="InParanoid" id="A0A2G4YVJ2"/>
<reference evidence="1 2" key="1">
    <citation type="submission" date="2017-10" db="EMBL/GenBank/DDBJ databases">
        <title>Frigbacter circumglobatus gen. nov. sp. nov., isolated from sediment cultured in situ.</title>
        <authorList>
            <person name="Zhao Z."/>
        </authorList>
    </citation>
    <scope>NUCLEOTIDE SEQUENCE [LARGE SCALE GENOMIC DNA]</scope>
    <source>
        <strain evidence="1 2">ZYL</strain>
    </source>
</reference>
<accession>A0A2G4YVJ2</accession>
<evidence type="ECO:0000313" key="2">
    <source>
        <dbReference type="Proteomes" id="UP000229730"/>
    </source>
</evidence>